<dbReference type="Gene3D" id="3.30.65.10">
    <property type="entry name" value="Bacterial Topoisomerase I, domain 1"/>
    <property type="match status" value="1"/>
</dbReference>
<dbReference type="Pfam" id="PF01396">
    <property type="entry name" value="Zn_ribbon_Top1"/>
    <property type="match status" value="1"/>
</dbReference>
<feature type="domain" description="DNA topoisomerase type IA zn finger" evidence="1">
    <location>
        <begin position="35"/>
        <end position="63"/>
    </location>
</feature>
<evidence type="ECO:0000313" key="3">
    <source>
        <dbReference type="Proteomes" id="UP000198919"/>
    </source>
</evidence>
<dbReference type="InterPro" id="IPR013498">
    <property type="entry name" value="Topo_IA_Znf"/>
</dbReference>
<feature type="non-terminal residue" evidence="2">
    <location>
        <position position="1"/>
    </location>
</feature>
<reference evidence="3" key="1">
    <citation type="submission" date="2016-10" db="EMBL/GenBank/DDBJ databases">
        <authorList>
            <person name="Varghese N."/>
            <person name="Submissions S."/>
        </authorList>
    </citation>
    <scope>NUCLEOTIDE SEQUENCE [LARGE SCALE GENOMIC DNA]</scope>
    <source>
        <strain evidence="3">DSM 17908</strain>
    </source>
</reference>
<keyword evidence="2" id="KW-0413">Isomerase</keyword>
<proteinExistence type="predicted"/>
<organism evidence="2 3">
    <name type="scientific">Xenorhabdus mauleonii</name>
    <dbReference type="NCBI Taxonomy" id="351675"/>
    <lineage>
        <taxon>Bacteria</taxon>
        <taxon>Pseudomonadati</taxon>
        <taxon>Pseudomonadota</taxon>
        <taxon>Gammaproteobacteria</taxon>
        <taxon>Enterobacterales</taxon>
        <taxon>Morganellaceae</taxon>
        <taxon>Xenorhabdus</taxon>
    </lineage>
</organism>
<dbReference type="Proteomes" id="UP000198919">
    <property type="component" value="Unassembled WGS sequence"/>
</dbReference>
<name>A0A1I3YIT3_9GAMM</name>
<evidence type="ECO:0000313" key="2">
    <source>
        <dbReference type="EMBL" id="SFK31744.1"/>
    </source>
</evidence>
<dbReference type="GO" id="GO:0003677">
    <property type="term" value="F:DNA binding"/>
    <property type="evidence" value="ECO:0007669"/>
    <property type="project" value="InterPro"/>
</dbReference>
<evidence type="ECO:0000259" key="1">
    <source>
        <dbReference type="Pfam" id="PF01396"/>
    </source>
</evidence>
<accession>A0A1I3YIT3</accession>
<dbReference type="GO" id="GO:0005694">
    <property type="term" value="C:chromosome"/>
    <property type="evidence" value="ECO:0007669"/>
    <property type="project" value="InterPro"/>
</dbReference>
<sequence>TLDSFMQKQAQWLAHLMEKGKAQPIQFTLPKTPACPRCGGTMQKRMGKTTPFWGCTRYPACKGMLNASAVTGSRKTRRGNSPA</sequence>
<dbReference type="EMBL" id="FORG01000057">
    <property type="protein sequence ID" value="SFK31744.1"/>
    <property type="molecule type" value="Genomic_DNA"/>
</dbReference>
<dbReference type="GO" id="GO:0006265">
    <property type="term" value="P:DNA topological change"/>
    <property type="evidence" value="ECO:0007669"/>
    <property type="project" value="InterPro"/>
</dbReference>
<dbReference type="RefSeq" id="WP_175495001.1">
    <property type="nucleotide sequence ID" value="NZ_CAWRBN010000064.1"/>
</dbReference>
<dbReference type="GO" id="GO:0003916">
    <property type="term" value="F:DNA topoisomerase activity"/>
    <property type="evidence" value="ECO:0007669"/>
    <property type="project" value="InterPro"/>
</dbReference>
<gene>
    <name evidence="2" type="ORF">SAMN05421680_1571</name>
</gene>
<dbReference type="STRING" id="351675.SAMN05421680_1571"/>
<dbReference type="SUPFAM" id="SSF57783">
    <property type="entry name" value="Zinc beta-ribbon"/>
    <property type="match status" value="1"/>
</dbReference>
<dbReference type="AlphaFoldDB" id="A0A1I3YIT3"/>
<protein>
    <submittedName>
        <fullName evidence="2">DNA topoisomerase-3</fullName>
    </submittedName>
</protein>